<dbReference type="PROSITE" id="PS51295">
    <property type="entry name" value="CRM"/>
    <property type="match status" value="1"/>
</dbReference>
<dbReference type="Gene3D" id="3.30.110.60">
    <property type="entry name" value="YhbY-like"/>
    <property type="match status" value="1"/>
</dbReference>
<reference evidence="4" key="1">
    <citation type="submission" date="2020-01" db="EMBL/GenBank/DDBJ databases">
        <authorList>
            <person name="Meier V. D."/>
            <person name="Meier V D."/>
        </authorList>
    </citation>
    <scope>NUCLEOTIDE SEQUENCE</scope>
    <source>
        <strain evidence="4">HLG_WM_MAG_09</strain>
    </source>
</reference>
<organism evidence="4">
    <name type="scientific">uncultured Thiotrichaceae bacterium</name>
    <dbReference type="NCBI Taxonomy" id="298394"/>
    <lineage>
        <taxon>Bacteria</taxon>
        <taxon>Pseudomonadati</taxon>
        <taxon>Pseudomonadota</taxon>
        <taxon>Gammaproteobacteria</taxon>
        <taxon>Thiotrichales</taxon>
        <taxon>Thiotrichaceae</taxon>
        <taxon>environmental samples</taxon>
    </lineage>
</organism>
<dbReference type="PANTHER" id="PTHR40065">
    <property type="entry name" value="RNA-BINDING PROTEIN YHBY"/>
    <property type="match status" value="1"/>
</dbReference>
<evidence type="ECO:0000259" key="3">
    <source>
        <dbReference type="PROSITE" id="PS51295"/>
    </source>
</evidence>
<dbReference type="InterPro" id="IPR001890">
    <property type="entry name" value="RNA-binding_CRM"/>
</dbReference>
<protein>
    <submittedName>
        <fullName evidence="4">FIG004454: RNA binding protein</fullName>
    </submittedName>
</protein>
<dbReference type="GO" id="GO:0003723">
    <property type="term" value="F:RNA binding"/>
    <property type="evidence" value="ECO:0007669"/>
    <property type="project" value="UniProtKB-UniRule"/>
</dbReference>
<evidence type="ECO:0000313" key="4">
    <source>
        <dbReference type="EMBL" id="CAA6812102.1"/>
    </source>
</evidence>
<name>A0A6S6T0J1_9GAMM</name>
<sequence>MELKETQKKRLKRLAHDLKPVVMIGQHGLKDSILEELDIALDFHQLIKVKISVGDRDARDELVQKLLKHANNAVLVQKIGNIAVFYQKNPKKEDLMKA</sequence>
<evidence type="ECO:0000256" key="1">
    <source>
        <dbReference type="ARBA" id="ARBA00022884"/>
    </source>
</evidence>
<dbReference type="InterPro" id="IPR051925">
    <property type="entry name" value="RNA-binding_domain"/>
</dbReference>
<dbReference type="InterPro" id="IPR035920">
    <property type="entry name" value="YhbY-like_sf"/>
</dbReference>
<dbReference type="SUPFAM" id="SSF75471">
    <property type="entry name" value="YhbY-like"/>
    <property type="match status" value="1"/>
</dbReference>
<dbReference type="AlphaFoldDB" id="A0A6S6T0J1"/>
<proteinExistence type="predicted"/>
<keyword evidence="1 2" id="KW-0694">RNA-binding</keyword>
<gene>
    <name evidence="4" type="ORF">HELGO_WM83570</name>
</gene>
<dbReference type="EMBL" id="CACVAT010000182">
    <property type="protein sequence ID" value="CAA6812102.1"/>
    <property type="molecule type" value="Genomic_DNA"/>
</dbReference>
<dbReference type="SMART" id="SM01103">
    <property type="entry name" value="CRS1_YhbY"/>
    <property type="match status" value="1"/>
</dbReference>
<evidence type="ECO:0000256" key="2">
    <source>
        <dbReference type="PROSITE-ProRule" id="PRU00626"/>
    </source>
</evidence>
<feature type="domain" description="CRM" evidence="3">
    <location>
        <begin position="1"/>
        <end position="98"/>
    </location>
</feature>
<dbReference type="PANTHER" id="PTHR40065:SF3">
    <property type="entry name" value="RNA-BINDING PROTEIN YHBY"/>
    <property type="match status" value="1"/>
</dbReference>
<accession>A0A6S6T0J1</accession>
<dbReference type="Pfam" id="PF01985">
    <property type="entry name" value="CRS1_YhbY"/>
    <property type="match status" value="1"/>
</dbReference>